<dbReference type="EMBL" id="SJPM01000010">
    <property type="protein sequence ID" value="TWT92968.1"/>
    <property type="molecule type" value="Genomic_DNA"/>
</dbReference>
<accession>A0A5C6A180</accession>
<keyword evidence="1" id="KW-0547">Nucleotide-binding</keyword>
<dbReference type="Gene3D" id="1.10.10.60">
    <property type="entry name" value="Homeodomain-like"/>
    <property type="match status" value="1"/>
</dbReference>
<dbReference type="SUPFAM" id="SSF55781">
    <property type="entry name" value="GAF domain-like"/>
    <property type="match status" value="2"/>
</dbReference>
<dbReference type="Gene3D" id="3.40.50.300">
    <property type="entry name" value="P-loop containing nucleotide triphosphate hydrolases"/>
    <property type="match status" value="1"/>
</dbReference>
<dbReference type="AlphaFoldDB" id="A0A5C6A180"/>
<dbReference type="PROSITE" id="PS00688">
    <property type="entry name" value="SIGMA54_INTERACT_3"/>
    <property type="match status" value="1"/>
</dbReference>
<dbReference type="FunFam" id="3.40.50.300:FF:000006">
    <property type="entry name" value="DNA-binding transcriptional regulator NtrC"/>
    <property type="match status" value="1"/>
</dbReference>
<comment type="caution">
    <text evidence="9">The sequence shown here is derived from an EMBL/GenBank/DDBJ whole genome shotgun (WGS) entry which is preliminary data.</text>
</comment>
<dbReference type="InterPro" id="IPR025944">
    <property type="entry name" value="Sigma_54_int_dom_CS"/>
</dbReference>
<dbReference type="PROSITE" id="PS50045">
    <property type="entry name" value="SIGMA54_INTERACT_4"/>
    <property type="match status" value="1"/>
</dbReference>
<evidence type="ECO:0000256" key="5">
    <source>
        <dbReference type="ARBA" id="ARBA00023159"/>
    </source>
</evidence>
<dbReference type="PANTHER" id="PTHR32071">
    <property type="entry name" value="TRANSCRIPTIONAL REGULATORY PROTEIN"/>
    <property type="match status" value="1"/>
</dbReference>
<dbReference type="Gene3D" id="3.30.450.40">
    <property type="match status" value="2"/>
</dbReference>
<evidence type="ECO:0000313" key="10">
    <source>
        <dbReference type="Proteomes" id="UP000316213"/>
    </source>
</evidence>
<evidence type="ECO:0000256" key="6">
    <source>
        <dbReference type="ARBA" id="ARBA00023163"/>
    </source>
</evidence>
<dbReference type="InterPro" id="IPR025662">
    <property type="entry name" value="Sigma_54_int_dom_ATP-bd_1"/>
</dbReference>
<feature type="coiled-coil region" evidence="7">
    <location>
        <begin position="194"/>
        <end position="239"/>
    </location>
</feature>
<dbReference type="InterPro" id="IPR009057">
    <property type="entry name" value="Homeodomain-like_sf"/>
</dbReference>
<dbReference type="FunFam" id="1.10.8.60:FF:000014">
    <property type="entry name" value="DNA-binding transcriptional regulator NtrC"/>
    <property type="match status" value="1"/>
</dbReference>
<keyword evidence="9" id="KW-0456">Lyase</keyword>
<dbReference type="InterPro" id="IPR058031">
    <property type="entry name" value="AAA_lid_NorR"/>
</dbReference>
<dbReference type="InterPro" id="IPR027417">
    <property type="entry name" value="P-loop_NTPase"/>
</dbReference>
<dbReference type="InterPro" id="IPR003018">
    <property type="entry name" value="GAF"/>
</dbReference>
<proteinExistence type="predicted"/>
<dbReference type="Pfam" id="PF13185">
    <property type="entry name" value="GAF_2"/>
    <property type="match status" value="1"/>
</dbReference>
<dbReference type="InterPro" id="IPR002078">
    <property type="entry name" value="Sigma_54_int"/>
</dbReference>
<keyword evidence="2" id="KW-0067">ATP-binding</keyword>
<dbReference type="CDD" id="cd00009">
    <property type="entry name" value="AAA"/>
    <property type="match status" value="1"/>
</dbReference>
<dbReference type="InterPro" id="IPR003593">
    <property type="entry name" value="AAA+_ATPase"/>
</dbReference>
<dbReference type="SMART" id="SM00065">
    <property type="entry name" value="GAF"/>
    <property type="match status" value="2"/>
</dbReference>
<dbReference type="InterPro" id="IPR029016">
    <property type="entry name" value="GAF-like_dom_sf"/>
</dbReference>
<evidence type="ECO:0000313" key="9">
    <source>
        <dbReference type="EMBL" id="TWT92968.1"/>
    </source>
</evidence>
<organism evidence="9 10">
    <name type="scientific">Neorhodopirellula pilleata</name>
    <dbReference type="NCBI Taxonomy" id="2714738"/>
    <lineage>
        <taxon>Bacteria</taxon>
        <taxon>Pseudomonadati</taxon>
        <taxon>Planctomycetota</taxon>
        <taxon>Planctomycetia</taxon>
        <taxon>Pirellulales</taxon>
        <taxon>Pirellulaceae</taxon>
        <taxon>Neorhodopirellula</taxon>
    </lineage>
</organism>
<keyword evidence="6" id="KW-0804">Transcription</keyword>
<dbReference type="GO" id="GO:0006355">
    <property type="term" value="P:regulation of DNA-templated transcription"/>
    <property type="evidence" value="ECO:0007669"/>
    <property type="project" value="InterPro"/>
</dbReference>
<dbReference type="PANTHER" id="PTHR32071:SF117">
    <property type="entry name" value="PTS-DEPENDENT DIHYDROXYACETONE KINASE OPERON REGULATORY PROTEIN-RELATED"/>
    <property type="match status" value="1"/>
</dbReference>
<dbReference type="Pfam" id="PF25601">
    <property type="entry name" value="AAA_lid_14"/>
    <property type="match status" value="1"/>
</dbReference>
<feature type="domain" description="Sigma-54 factor interaction" evidence="8">
    <location>
        <begin position="430"/>
        <end position="659"/>
    </location>
</feature>
<keyword evidence="10" id="KW-1185">Reference proteome</keyword>
<evidence type="ECO:0000256" key="4">
    <source>
        <dbReference type="ARBA" id="ARBA00023125"/>
    </source>
</evidence>
<evidence type="ECO:0000256" key="2">
    <source>
        <dbReference type="ARBA" id="ARBA00022840"/>
    </source>
</evidence>
<evidence type="ECO:0000256" key="7">
    <source>
        <dbReference type="SAM" id="Coils"/>
    </source>
</evidence>
<dbReference type="Proteomes" id="UP000316213">
    <property type="component" value="Unassembled WGS sequence"/>
</dbReference>
<reference evidence="9 10" key="1">
    <citation type="submission" date="2019-02" db="EMBL/GenBank/DDBJ databases">
        <title>Deep-cultivation of Planctomycetes and their phenomic and genomic characterization uncovers novel biology.</title>
        <authorList>
            <person name="Wiegand S."/>
            <person name="Jogler M."/>
            <person name="Boedeker C."/>
            <person name="Pinto D."/>
            <person name="Vollmers J."/>
            <person name="Rivas-Marin E."/>
            <person name="Kohn T."/>
            <person name="Peeters S.H."/>
            <person name="Heuer A."/>
            <person name="Rast P."/>
            <person name="Oberbeckmann S."/>
            <person name="Bunk B."/>
            <person name="Jeske O."/>
            <person name="Meyerdierks A."/>
            <person name="Storesund J.E."/>
            <person name="Kallscheuer N."/>
            <person name="Luecker S."/>
            <person name="Lage O.M."/>
            <person name="Pohl T."/>
            <person name="Merkel B.J."/>
            <person name="Hornburger P."/>
            <person name="Mueller R.-W."/>
            <person name="Bruemmer F."/>
            <person name="Labrenz M."/>
            <person name="Spormann A.M."/>
            <person name="Op Den Camp H."/>
            <person name="Overmann J."/>
            <person name="Amann R."/>
            <person name="Jetten M.S.M."/>
            <person name="Mascher T."/>
            <person name="Medema M.H."/>
            <person name="Devos D.P."/>
            <person name="Kaster A.-K."/>
            <person name="Ovreas L."/>
            <person name="Rohde M."/>
            <person name="Galperin M.Y."/>
            <person name="Jogler C."/>
        </authorList>
    </citation>
    <scope>NUCLEOTIDE SEQUENCE [LARGE SCALE GENOMIC DNA]</scope>
    <source>
        <strain evidence="9 10">Pla100</strain>
    </source>
</reference>
<keyword evidence="3" id="KW-0805">Transcription regulation</keyword>
<evidence type="ECO:0000259" key="8">
    <source>
        <dbReference type="PROSITE" id="PS50045"/>
    </source>
</evidence>
<dbReference type="Pfam" id="PF01590">
    <property type="entry name" value="GAF"/>
    <property type="match status" value="1"/>
</dbReference>
<dbReference type="Gene3D" id="1.10.8.60">
    <property type="match status" value="1"/>
</dbReference>
<keyword evidence="5" id="KW-0010">Activator</keyword>
<dbReference type="SMART" id="SM00382">
    <property type="entry name" value="AAA"/>
    <property type="match status" value="1"/>
</dbReference>
<protein>
    <submittedName>
        <fullName evidence="9">Formate hydrogenlyase transcriptional activator</fullName>
    </submittedName>
</protein>
<dbReference type="PROSITE" id="PS00675">
    <property type="entry name" value="SIGMA54_INTERACT_1"/>
    <property type="match status" value="1"/>
</dbReference>
<gene>
    <name evidence="9" type="primary">fhlA_2</name>
    <name evidence="9" type="ORF">Pla100_42840</name>
</gene>
<evidence type="ECO:0000256" key="3">
    <source>
        <dbReference type="ARBA" id="ARBA00023015"/>
    </source>
</evidence>
<dbReference type="SUPFAM" id="SSF52540">
    <property type="entry name" value="P-loop containing nucleoside triphosphate hydrolases"/>
    <property type="match status" value="1"/>
</dbReference>
<dbReference type="GO" id="GO:0003677">
    <property type="term" value="F:DNA binding"/>
    <property type="evidence" value="ECO:0007669"/>
    <property type="project" value="UniProtKB-KW"/>
</dbReference>
<name>A0A5C6A180_9BACT</name>
<dbReference type="Pfam" id="PF00158">
    <property type="entry name" value="Sigma54_activat"/>
    <property type="match status" value="1"/>
</dbReference>
<evidence type="ECO:0000256" key="1">
    <source>
        <dbReference type="ARBA" id="ARBA00022741"/>
    </source>
</evidence>
<dbReference type="GO" id="GO:0005524">
    <property type="term" value="F:ATP binding"/>
    <property type="evidence" value="ECO:0007669"/>
    <property type="project" value="UniProtKB-KW"/>
</dbReference>
<dbReference type="SUPFAM" id="SSF46689">
    <property type="entry name" value="Homeodomain-like"/>
    <property type="match status" value="1"/>
</dbReference>
<sequence length="751" mass="84876">MFQVIYSDLCRPGNEMQSNDGISLNLSEDTPDRYERLVERMLEQINMGQGLDELLDSVYDQLQGVVPYNRIAVALLEQPLNLLRLISCRSDGEVALKVGYAARIAGSTLAPLLETGQPRIIDDLRQYLLEKPHSASTALIEREGMRSSLTLPLLAGGTPIGVIFFSSRSTNTYTRSHAALLRRLAGHIAISLERSRLVDELQRTNQALAEANAVKDKFLETLQQEVDKQTQQLRQSESRYRSLVELGHIVNSSLDRREVFEQAAEQIHKLLDCDHVSLMLGYDEERSPHGFAIRFDRCDREWVEMPMDSSSDSAFVAVRQSGKPIVFGNLNQSQRFPEHRRLLDAGYASVVHLPLMSRDQYVGLLNIATRHGERLDQWDWQLLEQFAAQLSIALDNAAAYGEIDRLKEELQQQNVYLRDELHTEHDFGNIIGESRAMRQLRVAIEQVALTDATVLILGETGTGKELIARAIHDASARRKNLLVKVNCASLAPNLIASELFGHEKGAFTGATQRRLGRFELSHHGSIFLDEISEVPAETQVMLLRVLQERLIDRVGGSEPIEIDTRIIAATNRDLKSYSEAGNFREDLFYRLHVFPIQVPPLRERREDIPALMNHFIARFSVRMNKTITRVDRRSMDGLMQYDWPGNVRELENIIERSMIVSHGDTLAIDVSWLAGEPGQDADIPDGLSTSHQLQRSFADVERQAILDALKRCHGKVYGPDGAAAALQLKPTTLYSKMSKHRIQGRRQHQTY</sequence>
<keyword evidence="7" id="KW-0175">Coiled coil</keyword>
<dbReference type="GO" id="GO:0016829">
    <property type="term" value="F:lyase activity"/>
    <property type="evidence" value="ECO:0007669"/>
    <property type="project" value="UniProtKB-KW"/>
</dbReference>
<keyword evidence="4" id="KW-0238">DNA-binding</keyword>